<feature type="domain" description="GST N-terminal" evidence="1">
    <location>
        <begin position="1"/>
        <end position="87"/>
    </location>
</feature>
<dbReference type="SUPFAM" id="SSF52833">
    <property type="entry name" value="Thioredoxin-like"/>
    <property type="match status" value="1"/>
</dbReference>
<name>A0A7Y0BN81_9SPHN</name>
<dbReference type="RefSeq" id="WP_169492712.1">
    <property type="nucleotide sequence ID" value="NZ_JABBGM010000002.1"/>
</dbReference>
<evidence type="ECO:0000259" key="1">
    <source>
        <dbReference type="PROSITE" id="PS50404"/>
    </source>
</evidence>
<protein>
    <submittedName>
        <fullName evidence="3">Glutathione S-transferase family protein</fullName>
    </submittedName>
</protein>
<evidence type="ECO:0000313" key="3">
    <source>
        <dbReference type="EMBL" id="NML93497.1"/>
    </source>
</evidence>
<dbReference type="PANTHER" id="PTHR44051">
    <property type="entry name" value="GLUTATHIONE S-TRANSFERASE-RELATED"/>
    <property type="match status" value="1"/>
</dbReference>
<dbReference type="InterPro" id="IPR036249">
    <property type="entry name" value="Thioredoxin-like_sf"/>
</dbReference>
<dbReference type="GO" id="GO:0016740">
    <property type="term" value="F:transferase activity"/>
    <property type="evidence" value="ECO:0007669"/>
    <property type="project" value="UniProtKB-KW"/>
</dbReference>
<accession>A0A7Y0BN81</accession>
<dbReference type="InterPro" id="IPR036282">
    <property type="entry name" value="Glutathione-S-Trfase_C_sf"/>
</dbReference>
<dbReference type="FunFam" id="3.40.30.10:FF:000331">
    <property type="entry name" value="Glutathione S-transferase"/>
    <property type="match status" value="1"/>
</dbReference>
<dbReference type="PROSITE" id="PS50404">
    <property type="entry name" value="GST_NTER"/>
    <property type="match status" value="1"/>
</dbReference>
<comment type="caution">
    <text evidence="3">The sequence shown here is derived from an EMBL/GenBank/DDBJ whole genome shotgun (WGS) entry which is preliminary data.</text>
</comment>
<dbReference type="SFLD" id="SFLDG00358">
    <property type="entry name" value="Main_(cytGST)"/>
    <property type="match status" value="1"/>
</dbReference>
<dbReference type="Gene3D" id="1.20.1050.10">
    <property type="match status" value="1"/>
</dbReference>
<dbReference type="EMBL" id="JABBGM010000002">
    <property type="protein sequence ID" value="NML93497.1"/>
    <property type="molecule type" value="Genomic_DNA"/>
</dbReference>
<dbReference type="AlphaFoldDB" id="A0A7Y0BN81"/>
<dbReference type="CDD" id="cd03207">
    <property type="entry name" value="GST_C_8"/>
    <property type="match status" value="1"/>
</dbReference>
<dbReference type="Proteomes" id="UP000583556">
    <property type="component" value="Unassembled WGS sequence"/>
</dbReference>
<proteinExistence type="predicted"/>
<dbReference type="InterPro" id="IPR010987">
    <property type="entry name" value="Glutathione-S-Trfase_C-like"/>
</dbReference>
<dbReference type="Gene3D" id="3.40.30.10">
    <property type="entry name" value="Glutaredoxin"/>
    <property type="match status" value="1"/>
</dbReference>
<feature type="domain" description="GST C-terminal" evidence="2">
    <location>
        <begin position="90"/>
        <end position="211"/>
    </location>
</feature>
<gene>
    <name evidence="3" type="ORF">HHL27_07440</name>
</gene>
<dbReference type="SUPFAM" id="SSF47616">
    <property type="entry name" value="GST C-terminal domain-like"/>
    <property type="match status" value="1"/>
</dbReference>
<sequence>MPPVITAFRASPDRGRGLARDMRVRWALEELGVPYEVQLLDFTDLREPPHLARNPFGQIPTLETDGVTLFESGAIILHLAETTPGLLPFDPVSRARAINWMFAAVSTVEPPILELQTAVLLEGQNDWTEERLPLIRERIHYRLALLAARLGENPWIDGEFSAGDLMLVSVMIRLRGHDLLEPHANLMQYIARAEARPAFQRAFAAQHAVYLASVSLGD</sequence>
<evidence type="ECO:0000313" key="4">
    <source>
        <dbReference type="Proteomes" id="UP000583556"/>
    </source>
</evidence>
<dbReference type="InterPro" id="IPR040079">
    <property type="entry name" value="Glutathione_S-Trfase"/>
</dbReference>
<evidence type="ECO:0000259" key="2">
    <source>
        <dbReference type="PROSITE" id="PS50405"/>
    </source>
</evidence>
<dbReference type="SFLD" id="SFLDS00019">
    <property type="entry name" value="Glutathione_Transferase_(cytos"/>
    <property type="match status" value="1"/>
</dbReference>
<keyword evidence="4" id="KW-1185">Reference proteome</keyword>
<dbReference type="InterPro" id="IPR004045">
    <property type="entry name" value="Glutathione_S-Trfase_N"/>
</dbReference>
<dbReference type="Pfam" id="PF02798">
    <property type="entry name" value="GST_N"/>
    <property type="match status" value="1"/>
</dbReference>
<dbReference type="PANTHER" id="PTHR44051:SF8">
    <property type="entry name" value="GLUTATHIONE S-TRANSFERASE GSTA"/>
    <property type="match status" value="1"/>
</dbReference>
<dbReference type="PROSITE" id="PS50405">
    <property type="entry name" value="GST_CTER"/>
    <property type="match status" value="1"/>
</dbReference>
<dbReference type="CDD" id="cd03046">
    <property type="entry name" value="GST_N_GTT1_like"/>
    <property type="match status" value="1"/>
</dbReference>
<reference evidence="3 4" key="1">
    <citation type="submission" date="2020-04" db="EMBL/GenBank/DDBJ databases">
        <title>Novosphingobium sp. TW-4 isolated from soil.</title>
        <authorList>
            <person name="Dahal R.H."/>
            <person name="Chaudhary D.K."/>
        </authorList>
    </citation>
    <scope>NUCLEOTIDE SEQUENCE [LARGE SCALE GENOMIC DNA]</scope>
    <source>
        <strain evidence="3 4">TW-4</strain>
    </source>
</reference>
<organism evidence="3 4">
    <name type="scientific">Novosphingobium olei</name>
    <dbReference type="NCBI Taxonomy" id="2728851"/>
    <lineage>
        <taxon>Bacteria</taxon>
        <taxon>Pseudomonadati</taxon>
        <taxon>Pseudomonadota</taxon>
        <taxon>Alphaproteobacteria</taxon>
        <taxon>Sphingomonadales</taxon>
        <taxon>Sphingomonadaceae</taxon>
        <taxon>Novosphingobium</taxon>
    </lineage>
</organism>
<keyword evidence="3" id="KW-0808">Transferase</keyword>